<reference evidence="2 3" key="1">
    <citation type="journal article" date="2024" name="Science">
        <title>Giant polyketide synthase enzymes in the biosynthesis of giant marine polyether toxins.</title>
        <authorList>
            <person name="Fallon T.R."/>
            <person name="Shende V.V."/>
            <person name="Wierzbicki I.H."/>
            <person name="Pendleton A.L."/>
            <person name="Watervoot N.F."/>
            <person name="Auber R.P."/>
            <person name="Gonzalez D.J."/>
            <person name="Wisecaver J.H."/>
            <person name="Moore B.S."/>
        </authorList>
    </citation>
    <scope>NUCLEOTIDE SEQUENCE [LARGE SCALE GENOMIC DNA]</scope>
    <source>
        <strain evidence="2 3">12B1</strain>
    </source>
</reference>
<dbReference type="Proteomes" id="UP001515480">
    <property type="component" value="Unassembled WGS sequence"/>
</dbReference>
<evidence type="ECO:0008006" key="4">
    <source>
        <dbReference type="Google" id="ProtNLM"/>
    </source>
</evidence>
<gene>
    <name evidence="2" type="ORF">AB1Y20_020181</name>
</gene>
<comment type="caution">
    <text evidence="2">The sequence shown here is derived from an EMBL/GenBank/DDBJ whole genome shotgun (WGS) entry which is preliminary data.</text>
</comment>
<evidence type="ECO:0000313" key="2">
    <source>
        <dbReference type="EMBL" id="KAL1525320.1"/>
    </source>
</evidence>
<dbReference type="EMBL" id="JBGBPQ010000004">
    <property type="protein sequence ID" value="KAL1525320.1"/>
    <property type="molecule type" value="Genomic_DNA"/>
</dbReference>
<proteinExistence type="predicted"/>
<sequence>MHAHVPGEDEARQSAQVTRLPSKRTSAIGKKGQEHQAPIEVFRTMLISLLSGQNGSSLKICTAAGFPREHRSLRRYAAQVRANPALLRRDEAATLQAQLEAAACIEYKSKAVENWEARRLFSEDELLFFERYLIMMAEMGWPMDFAGLQRMFSVASKQSGRIDWKSGDAYVVSKSYVRKFVYSRPSLKAYKASNIDPLRAKKASLSVRDEFFDLIDKMITRLFERGQNPDDETVFPWRTFDEIPATNVYNMDEMGSDTNKGRKKKIGGANLMHDGLKHLFEETDGDNNPFHVTNCMTTRADGATPIPPYLGHSNPSTQSVAPNLTQKLLTGIFHKDDNGKVVNPTGIGVFVTKTGSMTKERFPDFCTHFVKNLPSGQGKGGEPVVLVFDGHASRWSYDALSYLLKNNVYCLCLPGHTSIWSQPNDGGPNASYKSCLGNAITEWRERHRPVQGLHKLTKITRADFNLVFANTWITWTRQMRQQRAATGSNCITTAWEGTGLKPYTRDAPFWMAAIAKFGQRDELAKAPEKQQELLLLHPSPLKLLLQQCLQMRTSTQRPWPRAPQHGHLRMTR</sequence>
<feature type="region of interest" description="Disordered" evidence="1">
    <location>
        <begin position="1"/>
        <end position="32"/>
    </location>
</feature>
<name>A0AB34JUG4_PRYPA</name>
<protein>
    <recommendedName>
        <fullName evidence="4">DDE-1 domain-containing protein</fullName>
    </recommendedName>
</protein>
<feature type="compositionally biased region" description="Polar residues" evidence="1">
    <location>
        <begin position="13"/>
        <end position="25"/>
    </location>
</feature>
<dbReference type="AlphaFoldDB" id="A0AB34JUG4"/>
<organism evidence="2 3">
    <name type="scientific">Prymnesium parvum</name>
    <name type="common">Toxic golden alga</name>
    <dbReference type="NCBI Taxonomy" id="97485"/>
    <lineage>
        <taxon>Eukaryota</taxon>
        <taxon>Haptista</taxon>
        <taxon>Haptophyta</taxon>
        <taxon>Prymnesiophyceae</taxon>
        <taxon>Prymnesiales</taxon>
        <taxon>Prymnesiaceae</taxon>
        <taxon>Prymnesium</taxon>
    </lineage>
</organism>
<feature type="compositionally biased region" description="Basic and acidic residues" evidence="1">
    <location>
        <begin position="1"/>
        <end position="12"/>
    </location>
</feature>
<keyword evidence="3" id="KW-1185">Reference proteome</keyword>
<accession>A0AB34JUG4</accession>
<evidence type="ECO:0000313" key="3">
    <source>
        <dbReference type="Proteomes" id="UP001515480"/>
    </source>
</evidence>
<evidence type="ECO:0000256" key="1">
    <source>
        <dbReference type="SAM" id="MobiDB-lite"/>
    </source>
</evidence>